<sequence>MPETWKGKTRGGTFGYMFFIYMIRCLGITAAYGFLSLVVLYFIPFAPKATASTWQYARNRLKYGRAKAAGLLLKNYYRLGQILIDKVAIGNGMADKYHFEFENYQAFLNVLNGNTGVIMIG</sequence>
<dbReference type="AlphaFoldDB" id="A0A6L3JQ20"/>
<proteinExistence type="predicted"/>
<evidence type="ECO:0000313" key="3">
    <source>
        <dbReference type="Proteomes" id="UP000482653"/>
    </source>
</evidence>
<dbReference type="Proteomes" id="UP000482653">
    <property type="component" value="Unassembled WGS sequence"/>
</dbReference>
<evidence type="ECO:0000313" key="2">
    <source>
        <dbReference type="EMBL" id="KAA5409574.1"/>
    </source>
</evidence>
<keyword evidence="2" id="KW-0012">Acyltransferase</keyword>
<feature type="non-terminal residue" evidence="2">
    <location>
        <position position="121"/>
    </location>
</feature>
<comment type="caution">
    <text evidence="2">The sequence shown here is derived from an EMBL/GenBank/DDBJ whole genome shotgun (WGS) entry which is preliminary data.</text>
</comment>
<accession>A0A6L3JQ20</accession>
<gene>
    <name evidence="2" type="ORF">F2Y87_29345</name>
</gene>
<keyword evidence="2" id="KW-0808">Transferase</keyword>
<organism evidence="2 3">
    <name type="scientific">Bacteroides cellulosilyticus</name>
    <dbReference type="NCBI Taxonomy" id="246787"/>
    <lineage>
        <taxon>Bacteria</taxon>
        <taxon>Pseudomonadati</taxon>
        <taxon>Bacteroidota</taxon>
        <taxon>Bacteroidia</taxon>
        <taxon>Bacteroidales</taxon>
        <taxon>Bacteroidaceae</taxon>
        <taxon>Bacteroides</taxon>
    </lineage>
</organism>
<keyword evidence="1" id="KW-0472">Membrane</keyword>
<name>A0A6L3JQ20_9BACE</name>
<keyword evidence="1" id="KW-0812">Transmembrane</keyword>
<reference evidence="2 3" key="1">
    <citation type="journal article" date="2019" name="Nat. Med.">
        <title>A library of human gut bacterial isolates paired with longitudinal multiomics data enables mechanistic microbiome research.</title>
        <authorList>
            <person name="Poyet M."/>
            <person name="Groussin M."/>
            <person name="Gibbons S.M."/>
            <person name="Avila-Pacheco J."/>
            <person name="Jiang X."/>
            <person name="Kearney S.M."/>
            <person name="Perrotta A.R."/>
            <person name="Berdy B."/>
            <person name="Zhao S."/>
            <person name="Lieberman T.D."/>
            <person name="Swanson P.K."/>
            <person name="Smith M."/>
            <person name="Roesemann S."/>
            <person name="Alexander J.E."/>
            <person name="Rich S.A."/>
            <person name="Livny J."/>
            <person name="Vlamakis H."/>
            <person name="Clish C."/>
            <person name="Bullock K."/>
            <person name="Deik A."/>
            <person name="Scott J."/>
            <person name="Pierce K.A."/>
            <person name="Xavier R.J."/>
            <person name="Alm E.J."/>
        </authorList>
    </citation>
    <scope>NUCLEOTIDE SEQUENCE [LARGE SCALE GENOMIC DNA]</scope>
    <source>
        <strain evidence="2 3">BIOML-A8</strain>
    </source>
</reference>
<feature type="transmembrane region" description="Helical" evidence="1">
    <location>
        <begin position="21"/>
        <end position="43"/>
    </location>
</feature>
<dbReference type="EMBL" id="VVYX01000174">
    <property type="protein sequence ID" value="KAA5409574.1"/>
    <property type="molecule type" value="Genomic_DNA"/>
</dbReference>
<keyword evidence="1" id="KW-1133">Transmembrane helix</keyword>
<protein>
    <submittedName>
        <fullName evidence="2">Acyltransferase</fullName>
    </submittedName>
</protein>
<evidence type="ECO:0000256" key="1">
    <source>
        <dbReference type="SAM" id="Phobius"/>
    </source>
</evidence>
<dbReference type="GO" id="GO:0016746">
    <property type="term" value="F:acyltransferase activity"/>
    <property type="evidence" value="ECO:0007669"/>
    <property type="project" value="UniProtKB-KW"/>
</dbReference>